<keyword evidence="2" id="KW-1185">Reference proteome</keyword>
<dbReference type="Proteomes" id="UP000245073">
    <property type="component" value="Unassembled WGS sequence"/>
</dbReference>
<evidence type="ECO:0000313" key="2">
    <source>
        <dbReference type="Proteomes" id="UP000245073"/>
    </source>
</evidence>
<organism evidence="1 2">
    <name type="scientific">Caulobacter endophyticus</name>
    <dbReference type="NCBI Taxonomy" id="2172652"/>
    <lineage>
        <taxon>Bacteria</taxon>
        <taxon>Pseudomonadati</taxon>
        <taxon>Pseudomonadota</taxon>
        <taxon>Alphaproteobacteria</taxon>
        <taxon>Caulobacterales</taxon>
        <taxon>Caulobacteraceae</taxon>
        <taxon>Caulobacter</taxon>
    </lineage>
</organism>
<name>A0A2T9JES4_9CAUL</name>
<evidence type="ECO:0008006" key="3">
    <source>
        <dbReference type="Google" id="ProtNLM"/>
    </source>
</evidence>
<dbReference type="AlphaFoldDB" id="A0A2T9JES4"/>
<accession>A0A2T9JES4</accession>
<proteinExistence type="predicted"/>
<protein>
    <recommendedName>
        <fullName evidence="3">Phage protein D</fullName>
    </recommendedName>
</protein>
<dbReference type="EMBL" id="QDKQ01000077">
    <property type="protein sequence ID" value="PVM82178.1"/>
    <property type="molecule type" value="Genomic_DNA"/>
</dbReference>
<sequence>MLGVRLSLLIGPTLPLPATPDIAEAVQSVSVTQADEGRSGFQIVLQVGRAGPTDMLDYRLMLNPLLAPFNRVILTVLFGALPEVLIDGVITNRQFSPGSQPGTGTLTLTGEDISVMMDLEKKRSSYMAMSEPLIALSIIAGYAQYGLIPTIIPPPVIDQPLPIDRTPVQQGTDLEQLKAIGERFGHVFFIEPGPAPGISIAYWGPPKRMGVPQRALSVNMGPETNVETINFTYNGLAPTIVNDSIQDKDLNVEIPVMTFASTRIPPLAAMPALPLQLPNVRKTLLDKGNGLSVAQAYARAQGITDKSVDSVVTAQGELDAQRYGGVLKPRGIVGVRGAGFTHDGLYYVKSVSHAISHGKYKQRFSLSREGTGAITPVVVP</sequence>
<dbReference type="OrthoDB" id="262740at2"/>
<gene>
    <name evidence="1" type="ORF">DDF67_24555</name>
</gene>
<dbReference type="RefSeq" id="WP_109455353.1">
    <property type="nucleotide sequence ID" value="NZ_QDKQ01000077.1"/>
</dbReference>
<comment type="caution">
    <text evidence="1">The sequence shown here is derived from an EMBL/GenBank/DDBJ whole genome shotgun (WGS) entry which is preliminary data.</text>
</comment>
<evidence type="ECO:0000313" key="1">
    <source>
        <dbReference type="EMBL" id="PVM82178.1"/>
    </source>
</evidence>
<reference evidence="1 2" key="1">
    <citation type="submission" date="2018-04" db="EMBL/GenBank/DDBJ databases">
        <title>The genome sequence of Caulobacter sp. 744.</title>
        <authorList>
            <person name="Gao J."/>
            <person name="Sun J."/>
        </authorList>
    </citation>
    <scope>NUCLEOTIDE SEQUENCE [LARGE SCALE GENOMIC DNA]</scope>
    <source>
        <strain evidence="1 2">774</strain>
    </source>
</reference>